<dbReference type="SUPFAM" id="SSF48371">
    <property type="entry name" value="ARM repeat"/>
    <property type="match status" value="1"/>
</dbReference>
<dbReference type="Proteomes" id="UP000728185">
    <property type="component" value="Unassembled WGS sequence"/>
</dbReference>
<dbReference type="GO" id="GO:0006270">
    <property type="term" value="P:DNA replication initiation"/>
    <property type="evidence" value="ECO:0007669"/>
    <property type="project" value="TreeGrafter"/>
</dbReference>
<evidence type="ECO:0000256" key="6">
    <source>
        <dbReference type="ARBA" id="ARBA00032937"/>
    </source>
</evidence>
<evidence type="ECO:0000256" key="4">
    <source>
        <dbReference type="ARBA" id="ARBA00023242"/>
    </source>
</evidence>
<organism evidence="10 11">
    <name type="scientific">Fasciolopsis buskii</name>
    <dbReference type="NCBI Taxonomy" id="27845"/>
    <lineage>
        <taxon>Eukaryota</taxon>
        <taxon>Metazoa</taxon>
        <taxon>Spiralia</taxon>
        <taxon>Lophotrochozoa</taxon>
        <taxon>Platyhelminthes</taxon>
        <taxon>Trematoda</taxon>
        <taxon>Digenea</taxon>
        <taxon>Plagiorchiida</taxon>
        <taxon>Echinostomata</taxon>
        <taxon>Echinostomatoidea</taxon>
        <taxon>Fasciolidae</taxon>
        <taxon>Fasciolopsis</taxon>
    </lineage>
</organism>
<evidence type="ECO:0000313" key="10">
    <source>
        <dbReference type="EMBL" id="KAA0195270.1"/>
    </source>
</evidence>
<sequence length="713" mass="80126">MSSLNDENGRLSGAQQMLAQKKQKTEMKLAIVTNSESVMQSPEVNMPSLRELTKCLESSKYTSSRTVRSLLIASLCVVYKDILPAYRVRLLSEQEKSQPMKKETKKVRFFEENLLTNYKKFVDLLHVILGGSAKNQKKSQRTKQYEKVHWNKVDRTAALKCACQLLESHPQFNFSEELVKLILPYLNSPRDQISNIVFESLRAIFTNDREGETTLAICRAIHTFARKKSYRFRPTVAKALSLVPITEVVDEAAKIAEKIDRSQKSRSQRKKDKLERKHEKEMAETKAAKSHEERVKLNTLILNEILFVYFKVLKSACSSELFSKVLEGLSVYSNLINVVYVDSLLAILNRYVEHKDTKLWDQLNCIHTALNILNNPASTIALRTDPTRFYNRLYALLGRMSGAVCPSDGPSGPSSTLRAVAANYGRSNTPAARAVEQMIHREQIARLENNKNAGAESTIGGLDIGRPDGELGTTSSSHHHGRVSVTEAERLTDVLLSCLHSLLINRRREVTIKRVLAFAKRLTSVALTMPDSACTGAMLVFLIHLLHLFPRCEVLFDSETEVGGTYRPDVDDPELCLPASACLWELELLQSHPSPTVRALAKLALQWGRISQTHGANVAVAKTINYEVGHTGLTMKELLFLPPDQVRSTLSQVDSKWVENERMPEKISQTKRQRATSRYTPSAWLSNIVASVGFCMADEFTGPVIKRARTENA</sequence>
<feature type="domain" description="CCAAT-binding factor" evidence="8">
    <location>
        <begin position="363"/>
        <end position="601"/>
    </location>
</feature>
<feature type="region of interest" description="Disordered" evidence="7">
    <location>
        <begin position="260"/>
        <end position="288"/>
    </location>
</feature>
<comment type="subcellular location">
    <subcellularLocation>
        <location evidence="1">Nucleus</location>
        <location evidence="1">Nucleolus</location>
    </subcellularLocation>
</comment>
<proteinExistence type="inferred from homology"/>
<dbReference type="GO" id="GO:0003682">
    <property type="term" value="F:chromatin binding"/>
    <property type="evidence" value="ECO:0007669"/>
    <property type="project" value="TreeGrafter"/>
</dbReference>
<dbReference type="InterPro" id="IPR011501">
    <property type="entry name" value="Noc3_N"/>
</dbReference>
<feature type="region of interest" description="Disordered" evidence="7">
    <location>
        <begin position="456"/>
        <end position="483"/>
    </location>
</feature>
<evidence type="ECO:0000259" key="8">
    <source>
        <dbReference type="Pfam" id="PF03914"/>
    </source>
</evidence>
<comment type="caution">
    <text evidence="10">The sequence shown here is derived from an EMBL/GenBank/DDBJ whole genome shotgun (WGS) entry which is preliminary data.</text>
</comment>
<dbReference type="InterPro" id="IPR016024">
    <property type="entry name" value="ARM-type_fold"/>
</dbReference>
<evidence type="ECO:0000259" key="9">
    <source>
        <dbReference type="Pfam" id="PF07540"/>
    </source>
</evidence>
<feature type="domain" description="Nucleolar complex-associated protein 3 N-terminal" evidence="9">
    <location>
        <begin position="28"/>
        <end position="121"/>
    </location>
</feature>
<dbReference type="GO" id="GO:0005730">
    <property type="term" value="C:nucleolus"/>
    <property type="evidence" value="ECO:0007669"/>
    <property type="project" value="UniProtKB-SubCell"/>
</dbReference>
<evidence type="ECO:0000256" key="3">
    <source>
        <dbReference type="ARBA" id="ARBA00023054"/>
    </source>
</evidence>
<name>A0A8E0VN95_9TREM</name>
<dbReference type="InterPro" id="IPR016903">
    <property type="entry name" value="Nucleolar_cplx-assoc_3"/>
</dbReference>
<evidence type="ECO:0000256" key="2">
    <source>
        <dbReference type="ARBA" id="ARBA00007797"/>
    </source>
</evidence>
<comment type="similarity">
    <text evidence="2">Belongs to the CBF/MAK21 family.</text>
</comment>
<protein>
    <recommendedName>
        <fullName evidence="6">NOC3-like protein</fullName>
    </recommendedName>
    <alternativeName>
        <fullName evidence="5">Nucleolar complex-associated protein 3-like protein</fullName>
    </alternativeName>
</protein>
<dbReference type="Pfam" id="PF03914">
    <property type="entry name" value="CBF"/>
    <property type="match status" value="1"/>
</dbReference>
<dbReference type="Pfam" id="PF07540">
    <property type="entry name" value="NOC3p"/>
    <property type="match status" value="1"/>
</dbReference>
<dbReference type="PANTHER" id="PTHR14428">
    <property type="entry name" value="NUCLEOLAR COMPLEX PROTEIN 3"/>
    <property type="match status" value="1"/>
</dbReference>
<dbReference type="PANTHER" id="PTHR14428:SF5">
    <property type="entry name" value="NUCLEOLAR COMPLEX PROTEIN 3 HOMOLOG"/>
    <property type="match status" value="1"/>
</dbReference>
<keyword evidence="3" id="KW-0175">Coiled coil</keyword>
<dbReference type="AlphaFoldDB" id="A0A8E0VN95"/>
<dbReference type="InterPro" id="IPR005612">
    <property type="entry name" value="CCAAT-binding_factor"/>
</dbReference>
<evidence type="ECO:0000256" key="1">
    <source>
        <dbReference type="ARBA" id="ARBA00004604"/>
    </source>
</evidence>
<evidence type="ECO:0000313" key="11">
    <source>
        <dbReference type="Proteomes" id="UP000728185"/>
    </source>
</evidence>
<evidence type="ECO:0000256" key="7">
    <source>
        <dbReference type="SAM" id="MobiDB-lite"/>
    </source>
</evidence>
<keyword evidence="11" id="KW-1185">Reference proteome</keyword>
<dbReference type="EMBL" id="LUCM01003811">
    <property type="protein sequence ID" value="KAA0195270.1"/>
    <property type="molecule type" value="Genomic_DNA"/>
</dbReference>
<keyword evidence="4" id="KW-0539">Nucleus</keyword>
<reference evidence="10" key="1">
    <citation type="submission" date="2019-05" db="EMBL/GenBank/DDBJ databases">
        <title>Annotation for the trematode Fasciolopsis buski.</title>
        <authorList>
            <person name="Choi Y.-J."/>
        </authorList>
    </citation>
    <scope>NUCLEOTIDE SEQUENCE</scope>
    <source>
        <strain evidence="10">HT</strain>
        <tissue evidence="10">Whole worm</tissue>
    </source>
</reference>
<gene>
    <name evidence="10" type="ORF">FBUS_06765</name>
</gene>
<accession>A0A8E0VN95</accession>
<dbReference type="OrthoDB" id="10263597at2759"/>
<feature type="compositionally biased region" description="Basic and acidic residues" evidence="7">
    <location>
        <begin position="272"/>
        <end position="288"/>
    </location>
</feature>
<evidence type="ECO:0000256" key="5">
    <source>
        <dbReference type="ARBA" id="ARBA00032701"/>
    </source>
</evidence>